<gene>
    <name evidence="1" type="ordered locus">G5S_0296</name>
</gene>
<dbReference type="CDD" id="cd20175">
    <property type="entry name" value="ThyX"/>
    <property type="match status" value="1"/>
</dbReference>
<dbReference type="EMBL" id="CP002608">
    <property type="protein sequence ID" value="AEB41304.1"/>
    <property type="molecule type" value="Genomic_DNA"/>
</dbReference>
<dbReference type="GO" id="GO:0050660">
    <property type="term" value="F:flavin adenine dinucleotide binding"/>
    <property type="evidence" value="ECO:0007669"/>
    <property type="project" value="InterPro"/>
</dbReference>
<dbReference type="PROSITE" id="PS51331">
    <property type="entry name" value="THYX"/>
    <property type="match status" value="2"/>
</dbReference>
<dbReference type="KEGG" id="cpm:G5S_0296"/>
<dbReference type="GO" id="GO:0070402">
    <property type="term" value="F:NADPH binding"/>
    <property type="evidence" value="ECO:0007669"/>
    <property type="project" value="TreeGrafter"/>
</dbReference>
<dbReference type="Pfam" id="PF02511">
    <property type="entry name" value="Thy1"/>
    <property type="match status" value="2"/>
</dbReference>
<protein>
    <recommendedName>
        <fullName evidence="3">Alternative thymidylate synthase</fullName>
    </recommendedName>
</protein>
<dbReference type="InterPro" id="IPR036098">
    <property type="entry name" value="Thymidylate_synthase_ThyX_sf"/>
</dbReference>
<evidence type="ECO:0008006" key="3">
    <source>
        <dbReference type="Google" id="ProtNLM"/>
    </source>
</evidence>
<dbReference type="RefSeq" id="WP_013712382.1">
    <property type="nucleotide sequence ID" value="NC_015408.1"/>
</dbReference>
<reference evidence="1 2" key="1">
    <citation type="journal article" date="2011" name="J. Bacteriol.">
        <title>Genome sequence of the obligate intracellular animal pathogen Chlamydia pecorum E58.</title>
        <authorList>
            <person name="Mojica S."/>
            <person name="Huot Creasy H."/>
            <person name="Daugherty S."/>
            <person name="Read T.D."/>
            <person name="Kim T."/>
            <person name="Kaltenboeck B."/>
            <person name="Bavoil P."/>
            <person name="Myers G.S."/>
        </authorList>
    </citation>
    <scope>NUCLEOTIDE SEQUENCE [LARGE SCALE GENOMIC DNA]</scope>
    <source>
        <strain evidence="1 2">E58</strain>
    </source>
</reference>
<keyword evidence="2" id="KW-1185">Reference proteome</keyword>
<dbReference type="PANTHER" id="PTHR34934:SF1">
    <property type="entry name" value="FLAVIN-DEPENDENT THYMIDYLATE SYNTHASE"/>
    <property type="match status" value="1"/>
</dbReference>
<dbReference type="GO" id="GO:0050797">
    <property type="term" value="F:thymidylate synthase (FAD) activity"/>
    <property type="evidence" value="ECO:0007669"/>
    <property type="project" value="InterPro"/>
</dbReference>
<name>A0AA34RCP5_CHLPE</name>
<sequence>MSRDHQLSCKQKECLSNYVTSLDSDIFALKNLPEVVKGALFSKYSRSLLSLRSLLVKEFLNSQDGEGVNPEIFDQGVQGAADFYQRVLDGYGDDSVGELGGAHVAIENVSVLAAKIIEDARIGGSPLEKSTRYVYFDQKVHGEYLYYRDPILMTSAFKDLYLDTCDFLFETYSALISKVRAYFEKLFPRAHGVPEAVYATTLRAKVLDCIRGILPASTLTNMGLYGNGRFWQTLLHKLQGHNLAEIRQIGENTLTELMKVIPSFVSRSESHHPHHQSMVQFCQNVRNQLKSLAQGITFEDQLEEQPEPRPLDVKLVYGDPDGIYKVAAGFLFPYTNQPLSTLIHKCKKMPAEDLIRVLEAGSLGREHRRHKSPRGLECAEFGFDIVADFGIYRDLQRHRILTQERQLLTTHYGYDLPEELLDTPMESTFREAMEKAYDAYCEISQEFPEEAQYVVPMAYNIRWFFHINGRALQWLCELRSQPQGHRNYRFVAINMAKEVIKFEPLYEVFFKFVDETDVDLGRLKQEMRQQLAT</sequence>
<dbReference type="SUPFAM" id="SSF69796">
    <property type="entry name" value="Thymidylate synthase-complementing protein Thy1"/>
    <property type="match status" value="2"/>
</dbReference>
<dbReference type="GO" id="GO:0004799">
    <property type="term" value="F:thymidylate synthase activity"/>
    <property type="evidence" value="ECO:0007669"/>
    <property type="project" value="TreeGrafter"/>
</dbReference>
<dbReference type="Gene3D" id="3.30.1360.170">
    <property type="match status" value="2"/>
</dbReference>
<organism evidence="1 2">
    <name type="scientific">Chlamydia pecorum (strain ATCC VR-628 / DSM 29919 / E58)</name>
    <name type="common">Chlamydophila pecorum</name>
    <dbReference type="NCBI Taxonomy" id="331635"/>
    <lineage>
        <taxon>Bacteria</taxon>
        <taxon>Pseudomonadati</taxon>
        <taxon>Chlamydiota</taxon>
        <taxon>Chlamydiia</taxon>
        <taxon>Chlamydiales</taxon>
        <taxon>Chlamydiaceae</taxon>
        <taxon>Chlamydia/Chlamydophila group</taxon>
        <taxon>Chlamydia</taxon>
    </lineage>
</organism>
<evidence type="ECO:0000313" key="2">
    <source>
        <dbReference type="Proteomes" id="UP000008305"/>
    </source>
</evidence>
<accession>A0AA34RCP5</accession>
<dbReference type="AlphaFoldDB" id="A0AA34RCP5"/>
<dbReference type="GO" id="GO:0006231">
    <property type="term" value="P:dTMP biosynthetic process"/>
    <property type="evidence" value="ECO:0007669"/>
    <property type="project" value="InterPro"/>
</dbReference>
<evidence type="ECO:0000313" key="1">
    <source>
        <dbReference type="EMBL" id="AEB41304.1"/>
    </source>
</evidence>
<proteinExistence type="predicted"/>
<dbReference type="PANTHER" id="PTHR34934">
    <property type="entry name" value="FLAVIN-DEPENDENT THYMIDYLATE SYNTHASE"/>
    <property type="match status" value="1"/>
</dbReference>
<dbReference type="Proteomes" id="UP000008305">
    <property type="component" value="Chromosome"/>
</dbReference>
<dbReference type="InterPro" id="IPR003669">
    <property type="entry name" value="Thymidylate_synthase_ThyX"/>
</dbReference>